<dbReference type="AlphaFoldDB" id="A0A3B0XYK6"/>
<dbReference type="SMART" id="SM00387">
    <property type="entry name" value="HATPase_c"/>
    <property type="match status" value="1"/>
</dbReference>
<name>A0A3B0XYK6_9ZZZZ</name>
<dbReference type="SMART" id="SM00086">
    <property type="entry name" value="PAC"/>
    <property type="match status" value="2"/>
</dbReference>
<dbReference type="GO" id="GO:0005524">
    <property type="term" value="F:ATP binding"/>
    <property type="evidence" value="ECO:0007669"/>
    <property type="project" value="UniProtKB-KW"/>
</dbReference>
<dbReference type="SUPFAM" id="SSF47384">
    <property type="entry name" value="Homodimeric domain of signal transducing histidine kinase"/>
    <property type="match status" value="1"/>
</dbReference>
<dbReference type="PANTHER" id="PTHR43065:SF42">
    <property type="entry name" value="TWO-COMPONENT SENSOR PPRA"/>
    <property type="match status" value="1"/>
</dbReference>
<dbReference type="InterPro" id="IPR035965">
    <property type="entry name" value="PAS-like_dom_sf"/>
</dbReference>
<dbReference type="InterPro" id="IPR013656">
    <property type="entry name" value="PAS_4"/>
</dbReference>
<evidence type="ECO:0000313" key="12">
    <source>
        <dbReference type="EMBL" id="VAW61266.1"/>
    </source>
</evidence>
<dbReference type="PANTHER" id="PTHR43065">
    <property type="entry name" value="SENSOR HISTIDINE KINASE"/>
    <property type="match status" value="1"/>
</dbReference>
<keyword evidence="6" id="KW-0902">Two-component regulatory system</keyword>
<dbReference type="Gene3D" id="6.10.340.10">
    <property type="match status" value="1"/>
</dbReference>
<keyword evidence="1" id="KW-0597">Phosphoprotein</keyword>
<evidence type="ECO:0000259" key="10">
    <source>
        <dbReference type="PROSITE" id="PS50112"/>
    </source>
</evidence>
<gene>
    <name evidence="12" type="ORF">MNBD_GAMMA08-1423</name>
</gene>
<dbReference type="CDD" id="cd00082">
    <property type="entry name" value="HisKA"/>
    <property type="match status" value="1"/>
</dbReference>
<evidence type="ECO:0000256" key="6">
    <source>
        <dbReference type="ARBA" id="ARBA00023012"/>
    </source>
</evidence>
<sequence length="1020" mass="115811">MYQSIQNWLLKSISRQITISLILMLSVALLLPAFIFYHTQKSALDGTVEQLARQLISSLRASISKPLMQEDNFLALQIVNTHIKNNQQQIKIDGLFKISEIAILNKKNLLFAHSAPKTHSLQKPYTGLIPKDILKSNMSKNIIVTIPENENNSLRLYTNATHLNNPYGIIILQLDLSLLNNINKKTIMQFGFFYIVTMTITLMIGLAFSEWISQPLKIIQNSLAKMGSGKLNLTSMHRRHDEYHQLSTALEKTDKALFDSYSTIDLLLDSTAEAIYGIDINGNCTFINKACIKILGYDKKSEIINKNIFQLLHNKVHEKTSKINKSTILEERIHFDNEVIWRKDNSYFFAEYWSHPIFKNHSCVGAVITFLDVTDRKMALDALKKREQYLSLMLHSIGDAVIATDEKGRITRMNPVAEKLTGWRFTEAKGEQVKNVFPIINATTRIPIENPIEKVIGNGKVVHLSNHTTLIAKDGTEHHIADSAAPILDAENKIQGMVLVFNDVTEQYFLRNQLNEEKKKLERIFDDMQSMVAILDIDGSITFINNMPLKITQLNKQDVLNVKIWDLNFINYDENIKTTVKHDCLKALAGEITFSDIKISTPDDLLWIEFSVHPVFNEAGVIIQLVAEGRDINQRKQQEEIIRRTQKMDAIGQLAGGIAHDFNNQLGVVIGYLDILKGSKINKQQNKCIESSTRATLRCIDLTRQLLAFSRKKSKEIAIIDINALLQDLKTMITRTVTPEVEVKYYLEENLWQAEIDAGEFEDAMLNIVINARDVMPHGGQLILETFNKVIDKNYADRKLNIQHGEYIHIKLSDTGSGMDKQTLEHIFEPFFTTKSEGKGTGLGLAMVYAFIKRINGSIKFYSEVEIGTTINIYIPRSTATINKKHTEENNISISTGNEKILIVDDEEDLLSLASKFLTDLGYIIKTADNAIQALEILKQDSSYNLVFSDIVMPGGMNGYELAANIMQQWPNIKILLTSGYTSRATNDNESIVTKHKILSKPYRKYEVAQRVRQILEEII</sequence>
<dbReference type="Pfam" id="PF00512">
    <property type="entry name" value="HisKA"/>
    <property type="match status" value="1"/>
</dbReference>
<dbReference type="InterPro" id="IPR001610">
    <property type="entry name" value="PAC"/>
</dbReference>
<dbReference type="SMART" id="SM00448">
    <property type="entry name" value="REC"/>
    <property type="match status" value="1"/>
</dbReference>
<keyword evidence="4" id="KW-0418">Kinase</keyword>
<dbReference type="Pfam" id="PF08448">
    <property type="entry name" value="PAS_4"/>
    <property type="match status" value="1"/>
</dbReference>
<dbReference type="InterPro" id="IPR004358">
    <property type="entry name" value="Sig_transdc_His_kin-like_C"/>
</dbReference>
<dbReference type="SUPFAM" id="SSF52172">
    <property type="entry name" value="CheY-like"/>
    <property type="match status" value="1"/>
</dbReference>
<evidence type="ECO:0000259" key="9">
    <source>
        <dbReference type="PROSITE" id="PS50110"/>
    </source>
</evidence>
<evidence type="ECO:0000256" key="5">
    <source>
        <dbReference type="ARBA" id="ARBA00022840"/>
    </source>
</evidence>
<proteinExistence type="predicted"/>
<protein>
    <submittedName>
        <fullName evidence="12">Diguanylate cyclase/phosphodiesterase (GGDEF &amp; EAL domains) with PAS/PAC sensor(S)</fullName>
    </submittedName>
</protein>
<feature type="domain" description="PAS" evidence="10">
    <location>
        <begin position="260"/>
        <end position="331"/>
    </location>
</feature>
<evidence type="ECO:0000256" key="4">
    <source>
        <dbReference type="ARBA" id="ARBA00022777"/>
    </source>
</evidence>
<accession>A0A3B0XYK6</accession>
<feature type="domain" description="Response regulatory" evidence="9">
    <location>
        <begin position="900"/>
        <end position="1016"/>
    </location>
</feature>
<dbReference type="InterPro" id="IPR001789">
    <property type="entry name" value="Sig_transdc_resp-reg_receiver"/>
</dbReference>
<dbReference type="InterPro" id="IPR005467">
    <property type="entry name" value="His_kinase_dom"/>
</dbReference>
<keyword evidence="2" id="KW-0808">Transferase</keyword>
<dbReference type="PROSITE" id="PS50110">
    <property type="entry name" value="RESPONSE_REGULATORY"/>
    <property type="match status" value="1"/>
</dbReference>
<dbReference type="Gene3D" id="3.40.50.2300">
    <property type="match status" value="1"/>
</dbReference>
<evidence type="ECO:0000256" key="3">
    <source>
        <dbReference type="ARBA" id="ARBA00022741"/>
    </source>
</evidence>
<dbReference type="PROSITE" id="PS50112">
    <property type="entry name" value="PAS"/>
    <property type="match status" value="3"/>
</dbReference>
<dbReference type="SMART" id="SM00388">
    <property type="entry name" value="HisKA"/>
    <property type="match status" value="1"/>
</dbReference>
<keyword evidence="5" id="KW-0067">ATP-binding</keyword>
<evidence type="ECO:0000256" key="2">
    <source>
        <dbReference type="ARBA" id="ARBA00022679"/>
    </source>
</evidence>
<dbReference type="EMBL" id="UOFH01000178">
    <property type="protein sequence ID" value="VAW61266.1"/>
    <property type="molecule type" value="Genomic_DNA"/>
</dbReference>
<feature type="domain" description="Histidine kinase" evidence="8">
    <location>
        <begin position="657"/>
        <end position="879"/>
    </location>
</feature>
<dbReference type="PROSITE" id="PS50109">
    <property type="entry name" value="HIS_KIN"/>
    <property type="match status" value="1"/>
</dbReference>
<dbReference type="Gene3D" id="1.10.287.130">
    <property type="match status" value="1"/>
</dbReference>
<keyword evidence="7" id="KW-0812">Transmembrane</keyword>
<dbReference type="PRINTS" id="PR00344">
    <property type="entry name" value="BCTRLSENSOR"/>
</dbReference>
<keyword evidence="7" id="KW-1133">Transmembrane helix</keyword>
<feature type="transmembrane region" description="Helical" evidence="7">
    <location>
        <begin position="192"/>
        <end position="212"/>
    </location>
</feature>
<dbReference type="SUPFAM" id="SSF55874">
    <property type="entry name" value="ATPase domain of HSP90 chaperone/DNA topoisomerase II/histidine kinase"/>
    <property type="match status" value="1"/>
</dbReference>
<dbReference type="NCBIfam" id="TIGR00229">
    <property type="entry name" value="sensory_box"/>
    <property type="match status" value="3"/>
</dbReference>
<dbReference type="Pfam" id="PF02518">
    <property type="entry name" value="HATPase_c"/>
    <property type="match status" value="1"/>
</dbReference>
<dbReference type="InterPro" id="IPR036097">
    <property type="entry name" value="HisK_dim/P_sf"/>
</dbReference>
<dbReference type="InterPro" id="IPR003661">
    <property type="entry name" value="HisK_dim/P_dom"/>
</dbReference>
<dbReference type="InterPro" id="IPR013767">
    <property type="entry name" value="PAS_fold"/>
</dbReference>
<feature type="domain" description="PAS" evidence="10">
    <location>
        <begin position="517"/>
        <end position="561"/>
    </location>
</feature>
<dbReference type="SUPFAM" id="SSF55785">
    <property type="entry name" value="PYP-like sensor domain (PAS domain)"/>
    <property type="match status" value="3"/>
</dbReference>
<dbReference type="Gene3D" id="3.30.450.20">
    <property type="entry name" value="PAS domain"/>
    <property type="match status" value="3"/>
</dbReference>
<evidence type="ECO:0000256" key="7">
    <source>
        <dbReference type="SAM" id="Phobius"/>
    </source>
</evidence>
<feature type="domain" description="PAC" evidence="11">
    <location>
        <begin position="588"/>
        <end position="644"/>
    </location>
</feature>
<evidence type="ECO:0000259" key="11">
    <source>
        <dbReference type="PROSITE" id="PS50113"/>
    </source>
</evidence>
<dbReference type="InterPro" id="IPR003594">
    <property type="entry name" value="HATPase_dom"/>
</dbReference>
<dbReference type="GO" id="GO:0006355">
    <property type="term" value="P:regulation of DNA-templated transcription"/>
    <property type="evidence" value="ECO:0007669"/>
    <property type="project" value="InterPro"/>
</dbReference>
<feature type="domain" description="PAC" evidence="11">
    <location>
        <begin position="464"/>
        <end position="516"/>
    </location>
</feature>
<keyword evidence="7" id="KW-0472">Membrane</keyword>
<dbReference type="Gene3D" id="3.30.565.10">
    <property type="entry name" value="Histidine kinase-like ATPase, C-terminal domain"/>
    <property type="match status" value="1"/>
</dbReference>
<reference evidence="12" key="1">
    <citation type="submission" date="2018-06" db="EMBL/GenBank/DDBJ databases">
        <authorList>
            <person name="Zhirakovskaya E."/>
        </authorList>
    </citation>
    <scope>NUCLEOTIDE SEQUENCE</scope>
</reference>
<dbReference type="SMART" id="SM00091">
    <property type="entry name" value="PAS"/>
    <property type="match status" value="3"/>
</dbReference>
<organism evidence="12">
    <name type="scientific">hydrothermal vent metagenome</name>
    <dbReference type="NCBI Taxonomy" id="652676"/>
    <lineage>
        <taxon>unclassified sequences</taxon>
        <taxon>metagenomes</taxon>
        <taxon>ecological metagenomes</taxon>
    </lineage>
</organism>
<evidence type="ECO:0000259" key="8">
    <source>
        <dbReference type="PROSITE" id="PS50109"/>
    </source>
</evidence>
<dbReference type="GO" id="GO:0000155">
    <property type="term" value="F:phosphorelay sensor kinase activity"/>
    <property type="evidence" value="ECO:0007669"/>
    <property type="project" value="InterPro"/>
</dbReference>
<feature type="domain" description="PAS" evidence="10">
    <location>
        <begin position="386"/>
        <end position="459"/>
    </location>
</feature>
<dbReference type="InterPro" id="IPR000700">
    <property type="entry name" value="PAS-assoc_C"/>
</dbReference>
<keyword evidence="3" id="KW-0547">Nucleotide-binding</keyword>
<evidence type="ECO:0000256" key="1">
    <source>
        <dbReference type="ARBA" id="ARBA00022553"/>
    </source>
</evidence>
<dbReference type="CDD" id="cd00130">
    <property type="entry name" value="PAS"/>
    <property type="match status" value="3"/>
</dbReference>
<dbReference type="InterPro" id="IPR036890">
    <property type="entry name" value="HATPase_C_sf"/>
</dbReference>
<dbReference type="Pfam" id="PF00072">
    <property type="entry name" value="Response_reg"/>
    <property type="match status" value="1"/>
</dbReference>
<dbReference type="InterPro" id="IPR000014">
    <property type="entry name" value="PAS"/>
</dbReference>
<dbReference type="InterPro" id="IPR011006">
    <property type="entry name" value="CheY-like_superfamily"/>
</dbReference>
<dbReference type="Pfam" id="PF00989">
    <property type="entry name" value="PAS"/>
    <property type="match status" value="2"/>
</dbReference>
<dbReference type="PROSITE" id="PS50113">
    <property type="entry name" value="PAC"/>
    <property type="match status" value="2"/>
</dbReference>
<feature type="transmembrane region" description="Helical" evidence="7">
    <location>
        <begin position="17"/>
        <end position="37"/>
    </location>
</feature>